<reference evidence="1 2" key="1">
    <citation type="journal article" date="2020" name="Cell">
        <title>Large-Scale Comparative Analyses of Tick Genomes Elucidate Their Genetic Diversity and Vector Capacities.</title>
        <authorList>
            <consortium name="Tick Genome and Microbiome Consortium (TIGMIC)"/>
            <person name="Jia N."/>
            <person name="Wang J."/>
            <person name="Shi W."/>
            <person name="Du L."/>
            <person name="Sun Y."/>
            <person name="Zhan W."/>
            <person name="Jiang J.F."/>
            <person name="Wang Q."/>
            <person name="Zhang B."/>
            <person name="Ji P."/>
            <person name="Bell-Sakyi L."/>
            <person name="Cui X.M."/>
            <person name="Yuan T.T."/>
            <person name="Jiang B.G."/>
            <person name="Yang W.F."/>
            <person name="Lam T.T."/>
            <person name="Chang Q.C."/>
            <person name="Ding S.J."/>
            <person name="Wang X.J."/>
            <person name="Zhu J.G."/>
            <person name="Ruan X.D."/>
            <person name="Zhao L."/>
            <person name="Wei J.T."/>
            <person name="Ye R.Z."/>
            <person name="Que T.C."/>
            <person name="Du C.H."/>
            <person name="Zhou Y.H."/>
            <person name="Cheng J.X."/>
            <person name="Dai P.F."/>
            <person name="Guo W.B."/>
            <person name="Han X.H."/>
            <person name="Huang E.J."/>
            <person name="Li L.F."/>
            <person name="Wei W."/>
            <person name="Gao Y.C."/>
            <person name="Liu J.Z."/>
            <person name="Shao H.Z."/>
            <person name="Wang X."/>
            <person name="Wang C.C."/>
            <person name="Yang T.C."/>
            <person name="Huo Q.B."/>
            <person name="Li W."/>
            <person name="Chen H.Y."/>
            <person name="Chen S.E."/>
            <person name="Zhou L.G."/>
            <person name="Ni X.B."/>
            <person name="Tian J.H."/>
            <person name="Sheng Y."/>
            <person name="Liu T."/>
            <person name="Pan Y.S."/>
            <person name="Xia L.Y."/>
            <person name="Li J."/>
            <person name="Zhao F."/>
            <person name="Cao W.C."/>
        </authorList>
    </citation>
    <scope>NUCLEOTIDE SEQUENCE [LARGE SCALE GENOMIC DNA]</scope>
    <source>
        <strain evidence="1">Iper-2018</strain>
    </source>
</reference>
<proteinExistence type="predicted"/>
<sequence>MRNVQVLIPGSGPRGRAATEKANAALGQVTNWDEILKAHNKEVRKNPAFAGGDLPVTAGASDDENADEMAKLLEKYKKAKNKVRRLKEELQIVHELNRDLQRAWYGKKNKSGHLFLYQLLHHLLWWKGPHKQLQPLAQRQLLWLLKHPLQQALLMNFTNVGVQLQKKAWNNAMDPKIGASVAVKNLATSVWGSDVLLTRTVTGVLSNANKDKEPRPLLTPKKVAFLRENLATVLQLTEGKPKSEIFYQTVETMDDVKESEKQATWVPQGLEILVATSLDSIFCRLARTQGGRCSSPFFKAPSSKKCWVDVPFTLAMQFLRFP</sequence>
<accession>A0AC60QMD4</accession>
<dbReference type="Proteomes" id="UP000805193">
    <property type="component" value="Unassembled WGS sequence"/>
</dbReference>
<dbReference type="EMBL" id="JABSTQ010006780">
    <property type="protein sequence ID" value="KAG0436705.1"/>
    <property type="molecule type" value="Genomic_DNA"/>
</dbReference>
<organism evidence="1 2">
    <name type="scientific">Ixodes persulcatus</name>
    <name type="common">Taiga tick</name>
    <dbReference type="NCBI Taxonomy" id="34615"/>
    <lineage>
        <taxon>Eukaryota</taxon>
        <taxon>Metazoa</taxon>
        <taxon>Ecdysozoa</taxon>
        <taxon>Arthropoda</taxon>
        <taxon>Chelicerata</taxon>
        <taxon>Arachnida</taxon>
        <taxon>Acari</taxon>
        <taxon>Parasitiformes</taxon>
        <taxon>Ixodida</taxon>
        <taxon>Ixodoidea</taxon>
        <taxon>Ixodidae</taxon>
        <taxon>Ixodinae</taxon>
        <taxon>Ixodes</taxon>
    </lineage>
</organism>
<protein>
    <submittedName>
        <fullName evidence="1">Uncharacterized protein</fullName>
    </submittedName>
</protein>
<evidence type="ECO:0000313" key="1">
    <source>
        <dbReference type="EMBL" id="KAG0436705.1"/>
    </source>
</evidence>
<gene>
    <name evidence="1" type="ORF">HPB47_017803</name>
</gene>
<name>A0AC60QMD4_IXOPE</name>
<keyword evidence="2" id="KW-1185">Reference proteome</keyword>
<comment type="caution">
    <text evidence="1">The sequence shown here is derived from an EMBL/GenBank/DDBJ whole genome shotgun (WGS) entry which is preliminary data.</text>
</comment>
<evidence type="ECO:0000313" key="2">
    <source>
        <dbReference type="Proteomes" id="UP000805193"/>
    </source>
</evidence>